<dbReference type="PANTHER" id="PTHR47592:SF27">
    <property type="entry name" value="OS08G0421700 PROTEIN"/>
    <property type="match status" value="1"/>
</dbReference>
<dbReference type="Pfam" id="PF22936">
    <property type="entry name" value="Pol_BBD"/>
    <property type="match status" value="1"/>
</dbReference>
<dbReference type="Pfam" id="PF07727">
    <property type="entry name" value="RVT_2"/>
    <property type="match status" value="2"/>
</dbReference>
<evidence type="ECO:0000259" key="1">
    <source>
        <dbReference type="Pfam" id="PF07727"/>
    </source>
</evidence>
<accession>A0ABQ4XN76</accession>
<name>A0ABQ4XN76_9ASTR</name>
<evidence type="ECO:0000313" key="3">
    <source>
        <dbReference type="EMBL" id="GJS66719.1"/>
    </source>
</evidence>
<dbReference type="InterPro" id="IPR054722">
    <property type="entry name" value="PolX-like_BBD"/>
</dbReference>
<proteinExistence type="predicted"/>
<dbReference type="InterPro" id="IPR013103">
    <property type="entry name" value="RVT_2"/>
</dbReference>
<sequence length="483" mass="55117">MPKRMNPRQTNMVNDDVYMIAMVSDVCAMISEVNLVGTNHGGWWIDIGETRHVCADKSMFHSVRAVDNGQKLYMGNSATADIKGEGDIRKNLVSGWLLNKFGFRLVFESDKFVLSKNQMYVGRGYAMNGSEYVSIRRALSKHGIRHEFTVLPISPSQTGIDIAIAALRNLEIHQMDVKNAFLNGDLEEEIYMNQPEGFIHLTRGQSRDKIFRSTKTMLEIKFDMKDMGLADVILGIKIIRTHNGLVLSQAHYVDKILNTHNAGDSGQARTPIDTSTRPDLAYAVSRLSRYTSNPSYAHWKAIMRVLHYLRYSRDYGLHYDRHPAVIEGYSDANWISDIKDSRSTNDYYFIAQDKAEKRRNGYVNSKDILLRWTMGKSRHSGRRHNSIRQLLSTGVISIDYVASKDNIVDPFTKGLSRELDEIIKAIRFQMKSEAYVLMIQDKLTYVEREVGSLRMNCGGAIPKSFLAEPRLVLMDHDGKHYRT</sequence>
<dbReference type="PANTHER" id="PTHR47592">
    <property type="entry name" value="PBF68 PROTEIN"/>
    <property type="match status" value="1"/>
</dbReference>
<dbReference type="EMBL" id="BQNB010009669">
    <property type="protein sequence ID" value="GJS66719.1"/>
    <property type="molecule type" value="Genomic_DNA"/>
</dbReference>
<gene>
    <name evidence="3" type="ORF">Tco_0681283</name>
</gene>
<evidence type="ECO:0000259" key="2">
    <source>
        <dbReference type="Pfam" id="PF22936"/>
    </source>
</evidence>
<feature type="domain" description="Reverse transcriptase Ty1/copia-type" evidence="1">
    <location>
        <begin position="209"/>
        <end position="272"/>
    </location>
</feature>
<comment type="caution">
    <text evidence="3">The sequence shown here is derived from an EMBL/GenBank/DDBJ whole genome shotgun (WGS) entry which is preliminary data.</text>
</comment>
<feature type="domain" description="Reverse transcriptase Ty1/copia-type" evidence="1">
    <location>
        <begin position="162"/>
        <end position="200"/>
    </location>
</feature>
<protein>
    <submittedName>
        <fullName evidence="3">Zinc finger, CCHC-type containing protein</fullName>
    </submittedName>
</protein>
<reference evidence="3" key="1">
    <citation type="journal article" date="2022" name="Int. J. Mol. Sci.">
        <title>Draft Genome of Tanacetum Coccineum: Genomic Comparison of Closely Related Tanacetum-Family Plants.</title>
        <authorList>
            <person name="Yamashiro T."/>
            <person name="Shiraishi A."/>
            <person name="Nakayama K."/>
            <person name="Satake H."/>
        </authorList>
    </citation>
    <scope>NUCLEOTIDE SEQUENCE</scope>
</reference>
<feature type="domain" description="Retrovirus-related Pol polyprotein from transposon TNT 1-94-like beta-barrel" evidence="2">
    <location>
        <begin position="43"/>
        <end position="95"/>
    </location>
</feature>
<dbReference type="Proteomes" id="UP001151760">
    <property type="component" value="Unassembled WGS sequence"/>
</dbReference>
<reference evidence="3" key="2">
    <citation type="submission" date="2022-01" db="EMBL/GenBank/DDBJ databases">
        <authorList>
            <person name="Yamashiro T."/>
            <person name="Shiraishi A."/>
            <person name="Satake H."/>
            <person name="Nakayama K."/>
        </authorList>
    </citation>
    <scope>NUCLEOTIDE SEQUENCE</scope>
</reference>
<evidence type="ECO:0000313" key="4">
    <source>
        <dbReference type="Proteomes" id="UP001151760"/>
    </source>
</evidence>
<organism evidence="3 4">
    <name type="scientific">Tanacetum coccineum</name>
    <dbReference type="NCBI Taxonomy" id="301880"/>
    <lineage>
        <taxon>Eukaryota</taxon>
        <taxon>Viridiplantae</taxon>
        <taxon>Streptophyta</taxon>
        <taxon>Embryophyta</taxon>
        <taxon>Tracheophyta</taxon>
        <taxon>Spermatophyta</taxon>
        <taxon>Magnoliopsida</taxon>
        <taxon>eudicotyledons</taxon>
        <taxon>Gunneridae</taxon>
        <taxon>Pentapetalae</taxon>
        <taxon>asterids</taxon>
        <taxon>campanulids</taxon>
        <taxon>Asterales</taxon>
        <taxon>Asteraceae</taxon>
        <taxon>Asteroideae</taxon>
        <taxon>Anthemideae</taxon>
        <taxon>Anthemidinae</taxon>
        <taxon>Tanacetum</taxon>
    </lineage>
</organism>
<keyword evidence="4" id="KW-1185">Reference proteome</keyword>